<feature type="transmembrane region" description="Helical" evidence="1">
    <location>
        <begin position="20"/>
        <end position="40"/>
    </location>
</feature>
<name>A0AAW0G0L3_9APHY</name>
<organism evidence="3 4">
    <name type="scientific">Cerrena zonata</name>
    <dbReference type="NCBI Taxonomy" id="2478898"/>
    <lineage>
        <taxon>Eukaryota</taxon>
        <taxon>Fungi</taxon>
        <taxon>Dikarya</taxon>
        <taxon>Basidiomycota</taxon>
        <taxon>Agaricomycotina</taxon>
        <taxon>Agaricomycetes</taxon>
        <taxon>Polyporales</taxon>
        <taxon>Cerrenaceae</taxon>
        <taxon>Cerrena</taxon>
    </lineage>
</organism>
<dbReference type="EMBL" id="JASBNA010000022">
    <property type="protein sequence ID" value="KAK7685067.1"/>
    <property type="molecule type" value="Genomic_DNA"/>
</dbReference>
<accession>A0AAW0G0L3</accession>
<feature type="transmembrane region" description="Helical" evidence="1">
    <location>
        <begin position="102"/>
        <end position="123"/>
    </location>
</feature>
<evidence type="ECO:0000313" key="4">
    <source>
        <dbReference type="Proteomes" id="UP001385951"/>
    </source>
</evidence>
<reference evidence="3 4" key="1">
    <citation type="submission" date="2022-09" db="EMBL/GenBank/DDBJ databases">
        <authorList>
            <person name="Palmer J.M."/>
        </authorList>
    </citation>
    <scope>NUCLEOTIDE SEQUENCE [LARGE SCALE GENOMIC DNA]</scope>
    <source>
        <strain evidence="3 4">DSM 7382</strain>
    </source>
</reference>
<feature type="transmembrane region" description="Helical" evidence="1">
    <location>
        <begin position="61"/>
        <end position="82"/>
    </location>
</feature>
<sequence length="358" mass="40238">MSTPTDPQAAFQQLVLLHQYARIVGYCGVSAFTWFIFDYVMTWSDEVEYVWKKPWGLAKILFLWMRYFGVVLLTINIYVSMTGNHTAKSGDPSNSTFRYSCYFYWEGSGGSIMLYTVEIILQLRIFAMYNKKKWLTYFNLVLFVIEIVVMLVVYNIGIHAGITLPTPPGLTGCYGITTSYLFSIWLPGLAFELWLVVLALYKAVDRSRRGIMLDGRKEDLLTLLIRDNVIYFVMIAAGLFANAMMWFVGPDGLAPAAVSLSHASMFISGSRLLLNLRIAYYNNANSNTTVGNTTGGDMTSQWAPAARKLPRKWDVDTTVLLTDTVDYTMTMSRPDGFVLNTVNTKSFGASTDGSRTLA</sequence>
<proteinExistence type="predicted"/>
<feature type="domain" description="DUF6533" evidence="2">
    <location>
        <begin position="26"/>
        <end position="70"/>
    </location>
</feature>
<feature type="transmembrane region" description="Helical" evidence="1">
    <location>
        <begin position="253"/>
        <end position="274"/>
    </location>
</feature>
<keyword evidence="4" id="KW-1185">Reference proteome</keyword>
<gene>
    <name evidence="3" type="ORF">QCA50_011904</name>
</gene>
<keyword evidence="1" id="KW-0812">Transmembrane</keyword>
<dbReference type="InterPro" id="IPR045340">
    <property type="entry name" value="DUF6533"/>
</dbReference>
<keyword evidence="1" id="KW-1133">Transmembrane helix</keyword>
<keyword evidence="1" id="KW-0472">Membrane</keyword>
<dbReference type="AlphaFoldDB" id="A0AAW0G0L3"/>
<evidence type="ECO:0000256" key="1">
    <source>
        <dbReference type="SAM" id="Phobius"/>
    </source>
</evidence>
<comment type="caution">
    <text evidence="3">The sequence shown here is derived from an EMBL/GenBank/DDBJ whole genome shotgun (WGS) entry which is preliminary data.</text>
</comment>
<feature type="transmembrane region" description="Helical" evidence="1">
    <location>
        <begin position="135"/>
        <end position="162"/>
    </location>
</feature>
<dbReference type="Pfam" id="PF20151">
    <property type="entry name" value="DUF6533"/>
    <property type="match status" value="1"/>
</dbReference>
<protein>
    <recommendedName>
        <fullName evidence="2">DUF6533 domain-containing protein</fullName>
    </recommendedName>
</protein>
<evidence type="ECO:0000313" key="3">
    <source>
        <dbReference type="EMBL" id="KAK7685067.1"/>
    </source>
</evidence>
<evidence type="ECO:0000259" key="2">
    <source>
        <dbReference type="Pfam" id="PF20151"/>
    </source>
</evidence>
<feature type="transmembrane region" description="Helical" evidence="1">
    <location>
        <begin position="182"/>
        <end position="204"/>
    </location>
</feature>
<dbReference type="Proteomes" id="UP001385951">
    <property type="component" value="Unassembled WGS sequence"/>
</dbReference>
<feature type="transmembrane region" description="Helical" evidence="1">
    <location>
        <begin position="225"/>
        <end position="247"/>
    </location>
</feature>